<dbReference type="SUPFAM" id="SSF46626">
    <property type="entry name" value="Cytochrome c"/>
    <property type="match status" value="1"/>
</dbReference>
<dbReference type="eggNOG" id="COG2010">
    <property type="taxonomic scope" value="Bacteria"/>
</dbReference>
<organism evidence="7 8">
    <name type="scientific">Hahella chejuensis (strain KCTC 2396)</name>
    <dbReference type="NCBI Taxonomy" id="349521"/>
    <lineage>
        <taxon>Bacteria</taxon>
        <taxon>Pseudomonadati</taxon>
        <taxon>Pseudomonadota</taxon>
        <taxon>Gammaproteobacteria</taxon>
        <taxon>Oceanospirillales</taxon>
        <taxon>Hahellaceae</taxon>
        <taxon>Hahella</taxon>
    </lineage>
</organism>
<dbReference type="Pfam" id="PF13442">
    <property type="entry name" value="Cytochrome_CBB3"/>
    <property type="match status" value="1"/>
</dbReference>
<evidence type="ECO:0000259" key="6">
    <source>
        <dbReference type="PROSITE" id="PS51007"/>
    </source>
</evidence>
<protein>
    <submittedName>
        <fullName evidence="7">Cytochrome c, mono-and diheme variants</fullName>
    </submittedName>
</protein>
<feature type="chain" id="PRO_5004215321" evidence="5">
    <location>
        <begin position="30"/>
        <end position="123"/>
    </location>
</feature>
<dbReference type="GO" id="GO:0046872">
    <property type="term" value="F:metal ion binding"/>
    <property type="evidence" value="ECO:0007669"/>
    <property type="project" value="UniProtKB-KW"/>
</dbReference>
<dbReference type="Gene3D" id="1.10.760.10">
    <property type="entry name" value="Cytochrome c-like domain"/>
    <property type="match status" value="1"/>
</dbReference>
<name>Q2SE03_HAHCH</name>
<dbReference type="PROSITE" id="PS51007">
    <property type="entry name" value="CYTC"/>
    <property type="match status" value="1"/>
</dbReference>
<dbReference type="STRING" id="349521.HCH_04417"/>
<dbReference type="GO" id="GO:0009055">
    <property type="term" value="F:electron transfer activity"/>
    <property type="evidence" value="ECO:0007669"/>
    <property type="project" value="InterPro"/>
</dbReference>
<evidence type="ECO:0000313" key="8">
    <source>
        <dbReference type="Proteomes" id="UP000000238"/>
    </source>
</evidence>
<keyword evidence="5" id="KW-0732">Signal</keyword>
<dbReference type="AlphaFoldDB" id="Q2SE03"/>
<proteinExistence type="predicted"/>
<sequence>MYLLMRKPITAIANVLALLVASVMTFARAADNQSATQLSNLVRQDCGSCHGLTLKGGLGPSLRPERMQALGVDAIRLIIADGKPETAMPPWRDLLTEQDIRRIAQDLMSGAYIGEHSSTEESP</sequence>
<dbReference type="GO" id="GO:0020037">
    <property type="term" value="F:heme binding"/>
    <property type="evidence" value="ECO:0007669"/>
    <property type="project" value="InterPro"/>
</dbReference>
<gene>
    <name evidence="7" type="ordered locus">HCH_04417</name>
</gene>
<keyword evidence="1 4" id="KW-0349">Heme</keyword>
<feature type="domain" description="Cytochrome c" evidence="6">
    <location>
        <begin position="30"/>
        <end position="111"/>
    </location>
</feature>
<evidence type="ECO:0000256" key="1">
    <source>
        <dbReference type="ARBA" id="ARBA00022617"/>
    </source>
</evidence>
<dbReference type="InterPro" id="IPR009056">
    <property type="entry name" value="Cyt_c-like_dom"/>
</dbReference>
<dbReference type="EMBL" id="CP000155">
    <property type="protein sequence ID" value="ABC31121.1"/>
    <property type="molecule type" value="Genomic_DNA"/>
</dbReference>
<evidence type="ECO:0000256" key="4">
    <source>
        <dbReference type="PROSITE-ProRule" id="PRU00433"/>
    </source>
</evidence>
<dbReference type="HOGENOM" id="CLU_159748_0_0_6"/>
<evidence type="ECO:0000256" key="5">
    <source>
        <dbReference type="SAM" id="SignalP"/>
    </source>
</evidence>
<dbReference type="KEGG" id="hch:HCH_04417"/>
<feature type="signal peptide" evidence="5">
    <location>
        <begin position="1"/>
        <end position="29"/>
    </location>
</feature>
<reference evidence="7 8" key="1">
    <citation type="journal article" date="2005" name="Nucleic Acids Res.">
        <title>Genomic blueprint of Hahella chejuensis, a marine microbe producing an algicidal agent.</title>
        <authorList>
            <person name="Jeong H."/>
            <person name="Yim J.H."/>
            <person name="Lee C."/>
            <person name="Choi S.-H."/>
            <person name="Park Y.K."/>
            <person name="Yoon S.H."/>
            <person name="Hur C.-G."/>
            <person name="Kang H.-Y."/>
            <person name="Kim D."/>
            <person name="Lee H.H."/>
            <person name="Park K.H."/>
            <person name="Park S.-H."/>
            <person name="Park H.-S."/>
            <person name="Lee H.K."/>
            <person name="Oh T.K."/>
            <person name="Kim J.F."/>
        </authorList>
    </citation>
    <scope>NUCLEOTIDE SEQUENCE [LARGE SCALE GENOMIC DNA]</scope>
    <source>
        <strain evidence="7 8">KCTC 2396</strain>
    </source>
</reference>
<evidence type="ECO:0000256" key="3">
    <source>
        <dbReference type="ARBA" id="ARBA00023004"/>
    </source>
</evidence>
<keyword evidence="2 4" id="KW-0479">Metal-binding</keyword>
<keyword evidence="3 4" id="KW-0408">Iron</keyword>
<evidence type="ECO:0000313" key="7">
    <source>
        <dbReference type="EMBL" id="ABC31121.1"/>
    </source>
</evidence>
<evidence type="ECO:0000256" key="2">
    <source>
        <dbReference type="ARBA" id="ARBA00022723"/>
    </source>
</evidence>
<keyword evidence="8" id="KW-1185">Reference proteome</keyword>
<accession>Q2SE03</accession>
<dbReference type="Proteomes" id="UP000000238">
    <property type="component" value="Chromosome"/>
</dbReference>
<dbReference type="InterPro" id="IPR036909">
    <property type="entry name" value="Cyt_c-like_dom_sf"/>
</dbReference>